<evidence type="ECO:0000313" key="3">
    <source>
        <dbReference type="EMBL" id="CAI2375996.1"/>
    </source>
</evidence>
<dbReference type="Proteomes" id="UP001295684">
    <property type="component" value="Unassembled WGS sequence"/>
</dbReference>
<evidence type="ECO:0000259" key="2">
    <source>
        <dbReference type="Pfam" id="PF03959"/>
    </source>
</evidence>
<reference evidence="3" key="1">
    <citation type="submission" date="2023-07" db="EMBL/GenBank/DDBJ databases">
        <authorList>
            <consortium name="AG Swart"/>
            <person name="Singh M."/>
            <person name="Singh A."/>
            <person name="Seah K."/>
            <person name="Emmerich C."/>
        </authorList>
    </citation>
    <scope>NUCLEOTIDE SEQUENCE</scope>
    <source>
        <strain evidence="3">DP1</strain>
    </source>
</reference>
<dbReference type="AlphaFoldDB" id="A0AAD2D0H3"/>
<dbReference type="PANTHER" id="PTHR48070:SF6">
    <property type="entry name" value="ESTERASE OVCA2"/>
    <property type="match status" value="1"/>
</dbReference>
<protein>
    <recommendedName>
        <fullName evidence="2">Serine hydrolase domain-containing protein</fullName>
    </recommendedName>
</protein>
<evidence type="ECO:0000256" key="1">
    <source>
        <dbReference type="ARBA" id="ARBA00022801"/>
    </source>
</evidence>
<dbReference type="EMBL" id="CAMPGE010017525">
    <property type="protein sequence ID" value="CAI2375996.1"/>
    <property type="molecule type" value="Genomic_DNA"/>
</dbReference>
<dbReference type="GO" id="GO:0016787">
    <property type="term" value="F:hydrolase activity"/>
    <property type="evidence" value="ECO:0007669"/>
    <property type="project" value="UniProtKB-KW"/>
</dbReference>
<comment type="caution">
    <text evidence="3">The sequence shown here is derived from an EMBL/GenBank/DDBJ whole genome shotgun (WGS) entry which is preliminary data.</text>
</comment>
<dbReference type="InterPro" id="IPR050593">
    <property type="entry name" value="LovG"/>
</dbReference>
<gene>
    <name evidence="3" type="ORF">ECRASSUSDP1_LOCUS17364</name>
</gene>
<accession>A0AAD2D0H3</accession>
<name>A0AAD2D0H3_EUPCR</name>
<dbReference type="SUPFAM" id="SSF53474">
    <property type="entry name" value="alpha/beta-Hydrolases"/>
    <property type="match status" value="1"/>
</dbReference>
<proteinExistence type="predicted"/>
<dbReference type="PANTHER" id="PTHR48070">
    <property type="entry name" value="ESTERASE OVCA2"/>
    <property type="match status" value="1"/>
</dbReference>
<sequence>MAKLRILCLHGFYNNVQVMKHQFAYYEYIFRDYIEFDYLNAPYECDEVYDPRIKEKFEGPFYRWTVYDQKTKTYSGFVESCKMIKDHFENNGEYDGIIAFSQGGYLIRTMMKADAIGMPEIKITPKFVSLVGSAVPHEHVFKDKNEGNYECPVLYIYGKKDPIIKGHNLAICQTGDSTAIIHEKGHQIPKLTGDHMETFMKFFNRFYEDKFNKPMNFDFTVDEEFREEFIKNSESKLITKNALHKL</sequence>
<organism evidence="3 4">
    <name type="scientific">Euplotes crassus</name>
    <dbReference type="NCBI Taxonomy" id="5936"/>
    <lineage>
        <taxon>Eukaryota</taxon>
        <taxon>Sar</taxon>
        <taxon>Alveolata</taxon>
        <taxon>Ciliophora</taxon>
        <taxon>Intramacronucleata</taxon>
        <taxon>Spirotrichea</taxon>
        <taxon>Hypotrichia</taxon>
        <taxon>Euplotida</taxon>
        <taxon>Euplotidae</taxon>
        <taxon>Moneuplotes</taxon>
    </lineage>
</organism>
<dbReference type="Gene3D" id="3.40.50.1820">
    <property type="entry name" value="alpha/beta hydrolase"/>
    <property type="match status" value="1"/>
</dbReference>
<keyword evidence="4" id="KW-1185">Reference proteome</keyword>
<dbReference type="InterPro" id="IPR029058">
    <property type="entry name" value="AB_hydrolase_fold"/>
</dbReference>
<evidence type="ECO:0000313" key="4">
    <source>
        <dbReference type="Proteomes" id="UP001295684"/>
    </source>
</evidence>
<feature type="domain" description="Serine hydrolase" evidence="2">
    <location>
        <begin position="3"/>
        <end position="192"/>
    </location>
</feature>
<dbReference type="GO" id="GO:0005737">
    <property type="term" value="C:cytoplasm"/>
    <property type="evidence" value="ECO:0007669"/>
    <property type="project" value="TreeGrafter"/>
</dbReference>
<dbReference type="GO" id="GO:0005634">
    <property type="term" value="C:nucleus"/>
    <property type="evidence" value="ECO:0007669"/>
    <property type="project" value="TreeGrafter"/>
</dbReference>
<keyword evidence="1" id="KW-0378">Hydrolase</keyword>
<dbReference type="InterPro" id="IPR005645">
    <property type="entry name" value="FSH-like_dom"/>
</dbReference>
<dbReference type="Pfam" id="PF03959">
    <property type="entry name" value="FSH1"/>
    <property type="match status" value="1"/>
</dbReference>